<evidence type="ECO:0000259" key="1">
    <source>
        <dbReference type="Pfam" id="PF19918"/>
    </source>
</evidence>
<evidence type="ECO:0000313" key="3">
    <source>
        <dbReference type="Proteomes" id="UP000186917"/>
    </source>
</evidence>
<dbReference type="STRING" id="477680.SAMN05421788_103334"/>
<dbReference type="InterPro" id="IPR045552">
    <property type="entry name" value="bpX2"/>
</dbReference>
<proteinExistence type="predicted"/>
<sequence length="251" mass="28780">MAEDAANPITWLLHLALPHRHYLGRIRHWDNLSIAEEGEHCWVKDFTPQQLDSTAVKSIPFITIYYCKQQQLFPAGKLVPVQSMPAGLHWQPIAKGLGVTLPGFNHNYFGIQQSIPVTLVPSQLERQAYAMLVKLEVLQAYIETAPAVRLQPLQWIILDNHTACVIGVPLLPVQGEVLWKDERFLLPVGYDFEWRILSEVISSNMKDHYNWVLWQKEGSWLPIAPQQLQPLTISSFRLSMQRITTQKRSEG</sequence>
<evidence type="ECO:0000313" key="2">
    <source>
        <dbReference type="EMBL" id="SIT07583.1"/>
    </source>
</evidence>
<dbReference type="OrthoDB" id="674746at2"/>
<feature type="domain" description="MoxR-vWA-beta-propeller ternary system" evidence="1">
    <location>
        <begin position="14"/>
        <end position="238"/>
    </location>
</feature>
<accession>A0A173MKR1</accession>
<dbReference type="KEGG" id="fln:FLA_4024"/>
<organism evidence="2 3">
    <name type="scientific">Filimonas lacunae</name>
    <dbReference type="NCBI Taxonomy" id="477680"/>
    <lineage>
        <taxon>Bacteria</taxon>
        <taxon>Pseudomonadati</taxon>
        <taxon>Bacteroidota</taxon>
        <taxon>Chitinophagia</taxon>
        <taxon>Chitinophagales</taxon>
        <taxon>Chitinophagaceae</taxon>
        <taxon>Filimonas</taxon>
    </lineage>
</organism>
<dbReference type="AlphaFoldDB" id="A0A173MKR1"/>
<name>A0A173MKR1_9BACT</name>
<dbReference type="Pfam" id="PF19918">
    <property type="entry name" value="bpX2"/>
    <property type="match status" value="1"/>
</dbReference>
<dbReference type="Proteomes" id="UP000186917">
    <property type="component" value="Unassembled WGS sequence"/>
</dbReference>
<dbReference type="EMBL" id="FTOR01000003">
    <property type="protein sequence ID" value="SIT07583.1"/>
    <property type="molecule type" value="Genomic_DNA"/>
</dbReference>
<protein>
    <recommendedName>
        <fullName evidence="1">MoxR-vWA-beta-propeller ternary system domain-containing protein</fullName>
    </recommendedName>
</protein>
<reference evidence="3" key="1">
    <citation type="submission" date="2017-01" db="EMBL/GenBank/DDBJ databases">
        <authorList>
            <person name="Varghese N."/>
            <person name="Submissions S."/>
        </authorList>
    </citation>
    <scope>NUCLEOTIDE SEQUENCE [LARGE SCALE GENOMIC DNA]</scope>
    <source>
        <strain evidence="3">DSM 21054</strain>
    </source>
</reference>
<dbReference type="RefSeq" id="WP_076379156.1">
    <property type="nucleotide sequence ID" value="NZ_AP017422.1"/>
</dbReference>
<gene>
    <name evidence="2" type="ORF">SAMN05421788_103334</name>
</gene>
<keyword evidence="3" id="KW-1185">Reference proteome</keyword>